<name>A0AAV2YU09_9STRA</name>
<comment type="caution">
    <text evidence="2">The sequence shown here is derived from an EMBL/GenBank/DDBJ whole genome shotgun (WGS) entry which is preliminary data.</text>
</comment>
<evidence type="ECO:0000256" key="1">
    <source>
        <dbReference type="SAM" id="MobiDB-lite"/>
    </source>
</evidence>
<gene>
    <name evidence="2" type="ORF">N0F65_011761</name>
</gene>
<protein>
    <submittedName>
        <fullName evidence="2">Uncharacterized protein</fullName>
    </submittedName>
</protein>
<feature type="region of interest" description="Disordered" evidence="1">
    <location>
        <begin position="260"/>
        <end position="303"/>
    </location>
</feature>
<feature type="region of interest" description="Disordered" evidence="1">
    <location>
        <begin position="194"/>
        <end position="238"/>
    </location>
</feature>
<proteinExistence type="predicted"/>
<accession>A0AAV2YU09</accession>
<dbReference type="EMBL" id="DAKRPA010000158">
    <property type="protein sequence ID" value="DAZ96724.1"/>
    <property type="molecule type" value="Genomic_DNA"/>
</dbReference>
<feature type="compositionally biased region" description="Polar residues" evidence="1">
    <location>
        <begin position="294"/>
        <end position="303"/>
    </location>
</feature>
<evidence type="ECO:0000313" key="3">
    <source>
        <dbReference type="Proteomes" id="UP001146120"/>
    </source>
</evidence>
<feature type="compositionally biased region" description="Acidic residues" evidence="1">
    <location>
        <begin position="203"/>
        <end position="238"/>
    </location>
</feature>
<evidence type="ECO:0000313" key="2">
    <source>
        <dbReference type="EMBL" id="DAZ96724.1"/>
    </source>
</evidence>
<keyword evidence="3" id="KW-1185">Reference proteome</keyword>
<sequence length="584" mass="66051">VGFATVNAIDCISVLANFRPIADRKTGFGQSQRVVSITESDAEGMIMTTMSADDGEAMAVTTASTTRSTMALDAMDEFTLMEDDMALTQSPFSSMDCFPVNSMAQVEELVKNTSDMDDDALLRELLDGYNLAEIEAIDHAAAEFAENVLLAHPLKPAVTASTATIEEVVEDEVAAPVKNDDSVFIKQETSTDDDSVFIKQEASTDDDDNDDDDDDEESLYAQSSDEEKEPSTDDEQDVEAELLDKEVKYLEAQYEYLRSRASRKQSSKDKAGDAQKRPRTASAEASLATRKSKQQTAESSMNNKLLRQLVSQQQFAMENMRAMLSFAPVNDVRMALMTPLESYIHLGKDFNERRNTILQMKDEKLEVTRKYLDQQSQGLSLELPYRFTDSFERFGKLYLLDYQQIKFDHVTVHGVVEALRTSHQSSDIITKSLGCMTIKESYDDDSESFKHQRIISSMELASEPSVVESNQVYFFGNSEKDNVTVIVGDYIDRDDLHPYESSSRIRKDTSFGYMFQPYKDEKGVQSVVMKRFVLSKYHLHQTRITRSTKDLLLTKMTQIYQRYLDLFIQRVNEQRMAAIAAQLS</sequence>
<feature type="non-terminal residue" evidence="2">
    <location>
        <position position="1"/>
    </location>
</feature>
<dbReference type="Proteomes" id="UP001146120">
    <property type="component" value="Unassembled WGS sequence"/>
</dbReference>
<reference evidence="2" key="2">
    <citation type="journal article" date="2023" name="Microbiol Resour">
        <title>Decontamination and Annotation of the Draft Genome Sequence of the Oomycete Lagenidium giganteum ARSEF 373.</title>
        <authorList>
            <person name="Morgan W.R."/>
            <person name="Tartar A."/>
        </authorList>
    </citation>
    <scope>NUCLEOTIDE SEQUENCE</scope>
    <source>
        <strain evidence="2">ARSEF 373</strain>
    </source>
</reference>
<feature type="compositionally biased region" description="Basic and acidic residues" evidence="1">
    <location>
        <begin position="266"/>
        <end position="276"/>
    </location>
</feature>
<reference evidence="2" key="1">
    <citation type="submission" date="2022-11" db="EMBL/GenBank/DDBJ databases">
        <authorList>
            <person name="Morgan W.R."/>
            <person name="Tartar A."/>
        </authorList>
    </citation>
    <scope>NUCLEOTIDE SEQUENCE</scope>
    <source>
        <strain evidence="2">ARSEF 373</strain>
    </source>
</reference>
<dbReference type="AlphaFoldDB" id="A0AAV2YU09"/>
<organism evidence="2 3">
    <name type="scientific">Lagenidium giganteum</name>
    <dbReference type="NCBI Taxonomy" id="4803"/>
    <lineage>
        <taxon>Eukaryota</taxon>
        <taxon>Sar</taxon>
        <taxon>Stramenopiles</taxon>
        <taxon>Oomycota</taxon>
        <taxon>Peronosporomycetes</taxon>
        <taxon>Pythiales</taxon>
        <taxon>Pythiaceae</taxon>
    </lineage>
</organism>